<dbReference type="InterPro" id="IPR012754">
    <property type="entry name" value="DNA-dir_RpoC_beta_prime_bact"/>
</dbReference>
<keyword evidence="2 7" id="KW-0808">Transferase</keyword>
<evidence type="ECO:0000256" key="6">
    <source>
        <dbReference type="ARBA" id="ARBA00048552"/>
    </source>
</evidence>
<organism evidence="9 10">
    <name type="scientific">Candidatus Vogelbacteria bacterium CG22_combo_CG10-13_8_21_14_all_37_9</name>
    <dbReference type="NCBI Taxonomy" id="1975046"/>
    <lineage>
        <taxon>Bacteria</taxon>
        <taxon>Candidatus Vogeliibacteriota</taxon>
    </lineage>
</organism>
<dbReference type="GO" id="GO:0006351">
    <property type="term" value="P:DNA-templated transcription"/>
    <property type="evidence" value="ECO:0007669"/>
    <property type="project" value="InterPro"/>
</dbReference>
<comment type="function">
    <text evidence="7">DNA-dependent RNA polymerase catalyzes the transcription of DNA into RNA using the four ribonucleoside triphosphates as substrates.</text>
</comment>
<dbReference type="InterPro" id="IPR038120">
    <property type="entry name" value="Rpb1_funnel_sf"/>
</dbReference>
<dbReference type="Pfam" id="PF00623">
    <property type="entry name" value="RNA_pol_Rpb1_2"/>
    <property type="match status" value="2"/>
</dbReference>
<dbReference type="InterPro" id="IPR007081">
    <property type="entry name" value="RNA_pol_Rpb1_5"/>
</dbReference>
<dbReference type="PANTHER" id="PTHR19376:SF54">
    <property type="entry name" value="DNA-DIRECTED RNA POLYMERASE SUBUNIT BETA"/>
    <property type="match status" value="1"/>
</dbReference>
<dbReference type="Gene3D" id="6.10.250.2940">
    <property type="match status" value="1"/>
</dbReference>
<dbReference type="Pfam" id="PF04983">
    <property type="entry name" value="RNA_pol_Rpb1_3"/>
    <property type="match status" value="1"/>
</dbReference>
<keyword evidence="3 7" id="KW-0548">Nucleotidyltransferase</keyword>
<dbReference type="PANTHER" id="PTHR19376">
    <property type="entry name" value="DNA-DIRECTED RNA POLYMERASE"/>
    <property type="match status" value="1"/>
</dbReference>
<dbReference type="Gene3D" id="1.10.40.90">
    <property type="match status" value="1"/>
</dbReference>
<evidence type="ECO:0000313" key="10">
    <source>
        <dbReference type="Proteomes" id="UP000229334"/>
    </source>
</evidence>
<dbReference type="InterPro" id="IPR044893">
    <property type="entry name" value="RNA_pol_Rpb1_clamp_domain"/>
</dbReference>
<dbReference type="InterPro" id="IPR042102">
    <property type="entry name" value="RNA_pol_Rpb1_3_sf"/>
</dbReference>
<dbReference type="GO" id="GO:0000428">
    <property type="term" value="C:DNA-directed RNA polymerase complex"/>
    <property type="evidence" value="ECO:0007669"/>
    <property type="project" value="UniProtKB-KW"/>
</dbReference>
<name>A0A2H0BKC6_9BACT</name>
<dbReference type="Gene3D" id="2.40.40.20">
    <property type="match status" value="1"/>
</dbReference>
<comment type="catalytic activity">
    <reaction evidence="6 7">
        <text>RNA(n) + a ribonucleoside 5'-triphosphate = RNA(n+1) + diphosphate</text>
        <dbReference type="Rhea" id="RHEA:21248"/>
        <dbReference type="Rhea" id="RHEA-COMP:14527"/>
        <dbReference type="Rhea" id="RHEA-COMP:17342"/>
        <dbReference type="ChEBI" id="CHEBI:33019"/>
        <dbReference type="ChEBI" id="CHEBI:61557"/>
        <dbReference type="ChEBI" id="CHEBI:140395"/>
        <dbReference type="EC" id="2.7.7.6"/>
    </reaction>
</comment>
<dbReference type="CDD" id="cd01609">
    <property type="entry name" value="RNAP_beta'_N"/>
    <property type="match status" value="1"/>
</dbReference>
<proteinExistence type="inferred from homology"/>
<comment type="caution">
    <text evidence="9">The sequence shown here is derived from an EMBL/GenBank/DDBJ whole genome shotgun (WGS) entry which is preliminary data.</text>
</comment>
<evidence type="ECO:0000256" key="7">
    <source>
        <dbReference type="RuleBase" id="RU004279"/>
    </source>
</evidence>
<dbReference type="Pfam" id="PF04998">
    <property type="entry name" value="RNA_pol_Rpb1_5"/>
    <property type="match status" value="1"/>
</dbReference>
<dbReference type="SMART" id="SM00663">
    <property type="entry name" value="RPOLA_N"/>
    <property type="match status" value="1"/>
</dbReference>
<evidence type="ECO:0000313" key="9">
    <source>
        <dbReference type="EMBL" id="PIP58091.1"/>
    </source>
</evidence>
<comment type="similarity">
    <text evidence="7">Belongs to the RNA polymerase beta' chain family.</text>
</comment>
<feature type="domain" description="RNA polymerase N-terminal" evidence="8">
    <location>
        <begin position="279"/>
        <end position="563"/>
    </location>
</feature>
<feature type="non-terminal residue" evidence="9">
    <location>
        <position position="1188"/>
    </location>
</feature>
<sequence>MQTTKNKTFFSSKSGEHPTDFNAVSIKLASPERILEWSYGEVTKPETINYRSGRSERNGLFDERIFGPEKDYECYCGKYKRIRYKDIICEKCGVEVTRSIVRRDRMGHIELASPVAHIWYLRNIPSRMGLLLDLPVSELERVIYFAGYVITKVNEDEKAKVMRDLDTEFKNKFKALSTEDEKEKLKASLLDAKHQVENLREWSVLDETTYHRLSLKYGTVFEASIGAEAVFDLFKRINLDKMLVEVSNRLEKAGSLERVKLQKRFNLVKAMIRSGVRPEWMFLKVIPVIPPALRPMVALDGGRHATSDVNDLYRRVINRNNRLKKLIDLNAPEVILRNEKRILQEAVDALLDNSIRSGSAGDGAMSQAQRRPLKSLADSLRGKQGRFRQNLLGKRVDYSGRSVIVVGPELKIGQCGLPKHMALELFRPFVISKILERELAFNIRGAGRLIDESTPEVWAILEEVIEGRYVFLNRAPSLHRLSVQAFQPVLIEGNAIQLHPLVCAPFNADFDGDQMAVHVPLTERAQEEARDLIASNKNLLKPSSGDIVANMRMDIVLGCYWVTRLIEGEPGEGAYFSSPNAAIMAYDFNHLSLRAKIKIVGGKKEKYGEFSGQIFETSVGRILFNTNLPSDFGFINFEVTGKVMNRLIEDLMSKYGMDRMSDILDNLKSFGFKYATKSGITWGMDDVNVPVEKEAIIASARKEVEMLDEKFQDGLLSDRERYRLTIEVWNRTKSQIEKLILPSLPPDGPVASMLNSNARGSISQIAQMAGMKGLIINTAGHLLEYPVIPSYKEGLSPIEYFITTHGSRKTLADTALNTAKAGYLTRKLVDVSQDVIIKEADCGDKDGKTISLAYVTGFNTGLANLIKGRILLKDVLDVEGKLLFKKGHLLNLSDARVIDEAKVPEVTVRTPLTCKTIKGLCQKCYGQDLGRGHLVAVGEPVGVVAAQAIGEPGTQLTMRTKHTGGISTGGIDIVGGLPRVEEIFERRQPKNAAIISEIDGEVSEISNDGKEYTITILVDLESRKKNSKTNVIEYSAPQARTLFIKTGDRVIKGQLLTDGPVELPALFKLAGRNATEDYIMREINAIYELQGVNIARKHIEIIVRQMFSRRKIKTPGDTKFSVGELVEEIELFEDNQRIANDGGELAVADSVLLGISEVALSTSSFLAAVSFQHTNRVLVDMAIKGGLD</sequence>
<reference evidence="9 10" key="1">
    <citation type="submission" date="2017-09" db="EMBL/GenBank/DDBJ databases">
        <title>Depth-based differentiation of microbial function through sediment-hosted aquifers and enrichment of novel symbionts in the deep terrestrial subsurface.</title>
        <authorList>
            <person name="Probst A.J."/>
            <person name="Ladd B."/>
            <person name="Jarett J.K."/>
            <person name="Geller-Mcgrath D.E."/>
            <person name="Sieber C.M."/>
            <person name="Emerson J.B."/>
            <person name="Anantharaman K."/>
            <person name="Thomas B.C."/>
            <person name="Malmstrom R."/>
            <person name="Stieglmeier M."/>
            <person name="Klingl A."/>
            <person name="Woyke T."/>
            <person name="Ryan C.M."/>
            <person name="Banfield J.F."/>
        </authorList>
    </citation>
    <scope>NUCLEOTIDE SEQUENCE [LARGE SCALE GENOMIC DNA]</scope>
    <source>
        <strain evidence="9">CG22_combo_CG10-13_8_21_14_all_37_9</strain>
    </source>
</reference>
<dbReference type="SUPFAM" id="SSF64484">
    <property type="entry name" value="beta and beta-prime subunits of DNA dependent RNA-polymerase"/>
    <property type="match status" value="1"/>
</dbReference>
<keyword evidence="5 7" id="KW-0804">Transcription</keyword>
<keyword evidence="1 7" id="KW-0240">DNA-directed RNA polymerase</keyword>
<dbReference type="NCBIfam" id="TIGR02386">
    <property type="entry name" value="rpoC_TIGR"/>
    <property type="match status" value="1"/>
</dbReference>
<dbReference type="InterPro" id="IPR000722">
    <property type="entry name" value="RNA_pol_asu"/>
</dbReference>
<dbReference type="Gene3D" id="1.10.274.100">
    <property type="entry name" value="RNA polymerase Rpb1, domain 3"/>
    <property type="match status" value="2"/>
</dbReference>
<evidence type="ECO:0000256" key="1">
    <source>
        <dbReference type="ARBA" id="ARBA00022478"/>
    </source>
</evidence>
<protein>
    <recommendedName>
        <fullName evidence="7">DNA-directed RNA polymerase subunit</fullName>
        <ecNumber evidence="7">2.7.7.6</ecNumber>
    </recommendedName>
</protein>
<evidence type="ECO:0000256" key="4">
    <source>
        <dbReference type="ARBA" id="ARBA00022723"/>
    </source>
</evidence>
<dbReference type="Gene3D" id="2.40.50.100">
    <property type="match status" value="1"/>
</dbReference>
<dbReference type="Pfam" id="PF04997">
    <property type="entry name" value="RNA_pol_Rpb1_1"/>
    <property type="match status" value="1"/>
</dbReference>
<accession>A0A2H0BKC6</accession>
<dbReference type="GO" id="GO:0046872">
    <property type="term" value="F:metal ion binding"/>
    <property type="evidence" value="ECO:0007669"/>
    <property type="project" value="UniProtKB-KW"/>
</dbReference>
<evidence type="ECO:0000256" key="5">
    <source>
        <dbReference type="ARBA" id="ARBA00023163"/>
    </source>
</evidence>
<dbReference type="InterPro" id="IPR007080">
    <property type="entry name" value="RNA_pol_Rpb1_1"/>
</dbReference>
<dbReference type="Gene3D" id="4.10.860.120">
    <property type="entry name" value="RNA polymerase II, clamp domain"/>
    <property type="match status" value="1"/>
</dbReference>
<dbReference type="EMBL" id="PCSX01000033">
    <property type="protein sequence ID" value="PIP58091.1"/>
    <property type="molecule type" value="Genomic_DNA"/>
</dbReference>
<dbReference type="EC" id="2.7.7.6" evidence="7"/>
<evidence type="ECO:0000256" key="3">
    <source>
        <dbReference type="ARBA" id="ARBA00022695"/>
    </source>
</evidence>
<dbReference type="Gene3D" id="1.10.132.30">
    <property type="match status" value="1"/>
</dbReference>
<dbReference type="InterPro" id="IPR006592">
    <property type="entry name" value="RNA_pol_N"/>
</dbReference>
<dbReference type="AlphaFoldDB" id="A0A2H0BKC6"/>
<dbReference type="InterPro" id="IPR045867">
    <property type="entry name" value="DNA-dir_RpoC_beta_prime"/>
</dbReference>
<dbReference type="GO" id="GO:0003677">
    <property type="term" value="F:DNA binding"/>
    <property type="evidence" value="ECO:0007669"/>
    <property type="project" value="InterPro"/>
</dbReference>
<dbReference type="CDD" id="cd02655">
    <property type="entry name" value="RNAP_beta'_C"/>
    <property type="match status" value="1"/>
</dbReference>
<dbReference type="Proteomes" id="UP000229334">
    <property type="component" value="Unassembled WGS sequence"/>
</dbReference>
<dbReference type="HAMAP" id="MF_01322">
    <property type="entry name" value="RNApol_bact_RpoC"/>
    <property type="match status" value="1"/>
</dbReference>
<evidence type="ECO:0000259" key="8">
    <source>
        <dbReference type="SMART" id="SM00663"/>
    </source>
</evidence>
<evidence type="ECO:0000256" key="2">
    <source>
        <dbReference type="ARBA" id="ARBA00022679"/>
    </source>
</evidence>
<gene>
    <name evidence="9" type="primary">rpoC</name>
    <name evidence="9" type="ORF">COX02_02175</name>
</gene>
<dbReference type="Gene3D" id="1.10.1790.20">
    <property type="match status" value="1"/>
</dbReference>
<keyword evidence="4" id="KW-0479">Metal-binding</keyword>
<dbReference type="InterPro" id="IPR007066">
    <property type="entry name" value="RNA_pol_Rpb1_3"/>
</dbReference>
<dbReference type="GO" id="GO:0003899">
    <property type="term" value="F:DNA-directed RNA polymerase activity"/>
    <property type="evidence" value="ECO:0007669"/>
    <property type="project" value="UniProtKB-EC"/>
</dbReference>